<dbReference type="SUPFAM" id="SSF51556">
    <property type="entry name" value="Metallo-dependent hydrolases"/>
    <property type="match status" value="1"/>
</dbReference>
<dbReference type="GO" id="GO:0016814">
    <property type="term" value="F:hydrolase activity, acting on carbon-nitrogen (but not peptide) bonds, in cyclic amidines"/>
    <property type="evidence" value="ECO:0007669"/>
    <property type="project" value="TreeGrafter"/>
</dbReference>
<dbReference type="PANTHER" id="PTHR32027:SF0">
    <property type="entry name" value="CYTOSINE DEAMINASE"/>
    <property type="match status" value="1"/>
</dbReference>
<organism evidence="2 3">
    <name type="scientific">Tilletiopsis washingtonensis</name>
    <dbReference type="NCBI Taxonomy" id="58919"/>
    <lineage>
        <taxon>Eukaryota</taxon>
        <taxon>Fungi</taxon>
        <taxon>Dikarya</taxon>
        <taxon>Basidiomycota</taxon>
        <taxon>Ustilaginomycotina</taxon>
        <taxon>Exobasidiomycetes</taxon>
        <taxon>Entylomatales</taxon>
        <taxon>Entylomatales incertae sedis</taxon>
        <taxon>Tilletiopsis</taxon>
    </lineage>
</organism>
<dbReference type="GeneID" id="37268649"/>
<accession>A0A316Z0N9</accession>
<dbReference type="OrthoDB" id="10266980at2759"/>
<dbReference type="AlphaFoldDB" id="A0A316Z0N9"/>
<evidence type="ECO:0000313" key="3">
    <source>
        <dbReference type="Proteomes" id="UP000245946"/>
    </source>
</evidence>
<reference evidence="2 3" key="1">
    <citation type="journal article" date="2018" name="Mol. Biol. Evol.">
        <title>Broad Genomic Sampling Reveals a Smut Pathogenic Ancestry of the Fungal Clade Ustilaginomycotina.</title>
        <authorList>
            <person name="Kijpornyongpan T."/>
            <person name="Mondo S.J."/>
            <person name="Barry K."/>
            <person name="Sandor L."/>
            <person name="Lee J."/>
            <person name="Lipzen A."/>
            <person name="Pangilinan J."/>
            <person name="LaButti K."/>
            <person name="Hainaut M."/>
            <person name="Henrissat B."/>
            <person name="Grigoriev I.V."/>
            <person name="Spatafora J.W."/>
            <person name="Aime M.C."/>
        </authorList>
    </citation>
    <scope>NUCLEOTIDE SEQUENCE [LARGE SCALE GENOMIC DNA]</scope>
    <source>
        <strain evidence="2 3">MCA 4186</strain>
    </source>
</reference>
<protein>
    <submittedName>
        <fullName evidence="2">Metallo-dependent hydrolase</fullName>
    </submittedName>
</protein>
<name>A0A316Z0N9_9BASI</name>
<proteinExistence type="predicted"/>
<dbReference type="InterPro" id="IPR013108">
    <property type="entry name" value="Amidohydro_3"/>
</dbReference>
<dbReference type="EMBL" id="KZ819312">
    <property type="protein sequence ID" value="PWN94508.1"/>
    <property type="molecule type" value="Genomic_DNA"/>
</dbReference>
<feature type="domain" description="Amidohydrolase 3" evidence="1">
    <location>
        <begin position="147"/>
        <end position="330"/>
    </location>
</feature>
<gene>
    <name evidence="2" type="ORF">FA09DRAFT_323917</name>
</gene>
<dbReference type="Pfam" id="PF07969">
    <property type="entry name" value="Amidohydro_3"/>
    <property type="match status" value="1"/>
</dbReference>
<evidence type="ECO:0000259" key="1">
    <source>
        <dbReference type="Pfam" id="PF07969"/>
    </source>
</evidence>
<dbReference type="Gene3D" id="3.20.20.140">
    <property type="entry name" value="Metal-dependent hydrolases"/>
    <property type="match status" value="1"/>
</dbReference>
<evidence type="ECO:0000313" key="2">
    <source>
        <dbReference type="EMBL" id="PWN94508.1"/>
    </source>
</evidence>
<dbReference type="InterPro" id="IPR032466">
    <property type="entry name" value="Metal_Hydrolase"/>
</dbReference>
<dbReference type="PANTHER" id="PTHR32027">
    <property type="entry name" value="CYTOSINE DEAMINASE"/>
    <property type="match status" value="1"/>
</dbReference>
<dbReference type="STRING" id="58919.A0A316Z0N9"/>
<keyword evidence="2" id="KW-0378">Hydrolase</keyword>
<dbReference type="InterPro" id="IPR052349">
    <property type="entry name" value="Metallo-hydrolase_Enzymes"/>
</dbReference>
<dbReference type="RefSeq" id="XP_025594787.1">
    <property type="nucleotide sequence ID" value="XM_025741105.1"/>
</dbReference>
<keyword evidence="3" id="KW-1185">Reference proteome</keyword>
<dbReference type="Proteomes" id="UP000245946">
    <property type="component" value="Unassembled WGS sequence"/>
</dbReference>
<sequence length="396" mass="42972">MPDLVLPGALHHAHVHLDKCYLLDACCSLGDGTFDEALKKTSAAKAHFTQADVEARGARFIAAALAHGVVGMRAHVEVDPTVSHLCLQAGLSLRQRFASRCAVVLCAFAQDALFYPDAAYEAHMHELLRSAASHEGVGAVGCAPYVEASRHNSLRALQFIFDLAQEFGRDVDLHIDYTLDPASPLLWDALAMLKQHTWLVHGRTRRLTLGHATVISTFAEQDLDRLARECKGEEVAFVALPHSDLYMQGRDVEYSRRSRATLPALDLARRGVRVAVDVNNVGNLFTPQGDGDPLALLPMLVGVYQDATPDSLELLLQMVTTNAAYAAGFPSPASPLEPRAIDLAAELGAEGTATLLHDCASVQEAVLAPPHGRTAWRNGRKVAERKVESWVAEEDQ</sequence>